<dbReference type="EMBL" id="CP017269">
    <property type="protein sequence ID" value="AOT70992.1"/>
    <property type="molecule type" value="Genomic_DNA"/>
</dbReference>
<organism evidence="1 2">
    <name type="scientific">Geosporobacter ferrireducens</name>
    <dbReference type="NCBI Taxonomy" id="1424294"/>
    <lineage>
        <taxon>Bacteria</taxon>
        <taxon>Bacillati</taxon>
        <taxon>Bacillota</taxon>
        <taxon>Clostridia</taxon>
        <taxon>Peptostreptococcales</taxon>
        <taxon>Thermotaleaceae</taxon>
        <taxon>Geosporobacter</taxon>
    </lineage>
</organism>
<evidence type="ECO:0000313" key="2">
    <source>
        <dbReference type="Proteomes" id="UP000095743"/>
    </source>
</evidence>
<dbReference type="AlphaFoldDB" id="A0A1D8GJH6"/>
<proteinExistence type="predicted"/>
<gene>
    <name evidence="1" type="ORF">Gferi_16330</name>
</gene>
<name>A0A1D8GJH6_9FIRM</name>
<dbReference type="RefSeq" id="WP_069978344.1">
    <property type="nucleotide sequence ID" value="NZ_CP017269.1"/>
</dbReference>
<dbReference type="OrthoDB" id="1778421at2"/>
<dbReference type="STRING" id="1424294.Gferi_16330"/>
<accession>A0A1D8GJH6</accession>
<reference evidence="1 2" key="1">
    <citation type="submission" date="2016-09" db="EMBL/GenBank/DDBJ databases">
        <title>Genomic analysis reveals versatility of anaerobic energy metabolism of Geosporobacter ferrireducens IRF9 of phylum Firmicutes.</title>
        <authorList>
            <person name="Kim S.-J."/>
        </authorList>
    </citation>
    <scope>NUCLEOTIDE SEQUENCE [LARGE SCALE GENOMIC DNA]</scope>
    <source>
        <strain evidence="1 2">IRF9</strain>
    </source>
</reference>
<sequence>MHQIVFSPVTFQVQLSLPENSVIQRWGDILNYYFSLYAKELCNRPDVYIGHIKAIAILQDQEYIKYSKFKLDIAADLLIKGHSLYKTIAITVNSLVYGVTEEDSLRTMKYVAEKLEREFLLETTFIMERSGRAPHQNKHSHQVVK</sequence>
<dbReference type="KEGG" id="gfe:Gferi_16330"/>
<keyword evidence="2" id="KW-1185">Reference proteome</keyword>
<dbReference type="Proteomes" id="UP000095743">
    <property type="component" value="Chromosome"/>
</dbReference>
<evidence type="ECO:0000313" key="1">
    <source>
        <dbReference type="EMBL" id="AOT70992.1"/>
    </source>
</evidence>
<protein>
    <submittedName>
        <fullName evidence="1">Uncharacterized protein</fullName>
    </submittedName>
</protein>